<dbReference type="AlphaFoldDB" id="A0AAP4BPR9"/>
<dbReference type="EMBL" id="JASNVH010000008">
    <property type="protein sequence ID" value="MDK4307113.1"/>
    <property type="molecule type" value="Genomic_DNA"/>
</dbReference>
<keyword evidence="1" id="KW-0472">Membrane</keyword>
<name>A0AAP4BPR9_9CORY</name>
<evidence type="ECO:0000313" key="2">
    <source>
        <dbReference type="EMBL" id="MDK4307113.1"/>
    </source>
</evidence>
<keyword evidence="1" id="KW-0812">Transmembrane</keyword>
<dbReference type="RefSeq" id="WP_284589172.1">
    <property type="nucleotide sequence ID" value="NZ_JASNUC010000013.1"/>
</dbReference>
<accession>A0AAP4BPR9</accession>
<dbReference type="Proteomes" id="UP001224412">
    <property type="component" value="Unassembled WGS sequence"/>
</dbReference>
<organism evidence="2 3">
    <name type="scientific">Corynebacterium pseudodiphtheriticum</name>
    <dbReference type="NCBI Taxonomy" id="37637"/>
    <lineage>
        <taxon>Bacteria</taxon>
        <taxon>Bacillati</taxon>
        <taxon>Actinomycetota</taxon>
        <taxon>Actinomycetes</taxon>
        <taxon>Mycobacteriales</taxon>
        <taxon>Corynebacteriaceae</taxon>
        <taxon>Corynebacterium</taxon>
    </lineage>
</organism>
<reference evidence="2" key="1">
    <citation type="submission" date="2023-05" db="EMBL/GenBank/DDBJ databases">
        <title>Metabolic capabilities are highly conserved among human nasal-associated Corynebacterium species in pangenomic analyses.</title>
        <authorList>
            <person name="Tran T.H."/>
            <person name="Roberts A.Q."/>
            <person name="Escapa I.F."/>
            <person name="Gao W."/>
            <person name="Conlan S."/>
            <person name="Kong H."/>
            <person name="Segre J.A."/>
            <person name="Kelly M.S."/>
            <person name="Lemon K.P."/>
        </authorList>
    </citation>
    <scope>NUCLEOTIDE SEQUENCE</scope>
    <source>
        <strain evidence="2">KPL2773</strain>
    </source>
</reference>
<proteinExistence type="predicted"/>
<feature type="transmembrane region" description="Helical" evidence="1">
    <location>
        <begin position="34"/>
        <end position="53"/>
    </location>
</feature>
<protein>
    <submittedName>
        <fullName evidence="2">Uncharacterized protein</fullName>
    </submittedName>
</protein>
<comment type="caution">
    <text evidence="2">The sequence shown here is derived from an EMBL/GenBank/DDBJ whole genome shotgun (WGS) entry which is preliminary data.</text>
</comment>
<evidence type="ECO:0000313" key="3">
    <source>
        <dbReference type="Proteomes" id="UP001224412"/>
    </source>
</evidence>
<sequence length="57" mass="6220">MSYSKLAQSCIIAAWAALIIPILLMIFVDFTGGLWLLVPTFLTAAAVTSFWTIKATQ</sequence>
<gene>
    <name evidence="2" type="ORF">QPX42_06100</name>
</gene>
<feature type="transmembrane region" description="Helical" evidence="1">
    <location>
        <begin position="7"/>
        <end position="28"/>
    </location>
</feature>
<keyword evidence="1" id="KW-1133">Transmembrane helix</keyword>
<evidence type="ECO:0000256" key="1">
    <source>
        <dbReference type="SAM" id="Phobius"/>
    </source>
</evidence>